<dbReference type="GeneID" id="109473988"/>
<accession>A0A6P4ZJG3</accession>
<dbReference type="OrthoDB" id="10017401at2759"/>
<feature type="transmembrane region" description="Helical" evidence="1">
    <location>
        <begin position="130"/>
        <end position="150"/>
    </location>
</feature>
<feature type="transmembrane region" description="Helical" evidence="1">
    <location>
        <begin position="98"/>
        <end position="118"/>
    </location>
</feature>
<feature type="transmembrane region" description="Helical" evidence="1">
    <location>
        <begin position="20"/>
        <end position="40"/>
    </location>
</feature>
<feature type="transmembrane region" description="Helical" evidence="1">
    <location>
        <begin position="65"/>
        <end position="86"/>
    </location>
</feature>
<dbReference type="PANTHER" id="PTHR36694">
    <property type="entry name" value="PASIFLORA 1, ISOFORM A-RELATED"/>
    <property type="match status" value="1"/>
</dbReference>
<dbReference type="RefSeq" id="XP_019629741.1">
    <property type="nucleotide sequence ID" value="XM_019774182.1"/>
</dbReference>
<protein>
    <submittedName>
        <fullName evidence="3 4">Uncharacterized protein LOC109473988 isoform X2</fullName>
    </submittedName>
</protein>
<evidence type="ECO:0000313" key="3">
    <source>
        <dbReference type="RefSeq" id="XP_019629741.1"/>
    </source>
</evidence>
<keyword evidence="1" id="KW-0812">Transmembrane</keyword>
<evidence type="ECO:0000313" key="2">
    <source>
        <dbReference type="Proteomes" id="UP000515135"/>
    </source>
</evidence>
<sequence length="197" mass="22446">MFELCLPFRTACFTTLKRGCYICGAYMVIISACCIGAEVWDLEMKKGDHKSDPRREKAVEYARGLIYLNFAMYITILLWSVGFIYAVNKDRIVVMKSWAAAVITFTCLEIAVQMYQRAVLWEAGLFVHPFFPAFMVCRIIPNIYCVLVALSHTTSLEIFLYHKFDDEEESGSASAPQEGSRVSLLRAVLNNTLYDNM</sequence>
<dbReference type="Proteomes" id="UP000515135">
    <property type="component" value="Unplaced"/>
</dbReference>
<gene>
    <name evidence="3 4" type="primary">LOC109473988</name>
</gene>
<dbReference type="PANTHER" id="PTHR36694:SF11">
    <property type="entry name" value="LP21121P-RELATED"/>
    <property type="match status" value="1"/>
</dbReference>
<dbReference type="AlphaFoldDB" id="A0A6P4ZJG3"/>
<keyword evidence="1" id="KW-1133">Transmembrane helix</keyword>
<proteinExistence type="predicted"/>
<name>A0A6P4ZJG3_BRABE</name>
<keyword evidence="2" id="KW-1185">Reference proteome</keyword>
<reference evidence="3 4" key="1">
    <citation type="submission" date="2025-04" db="UniProtKB">
        <authorList>
            <consortium name="RefSeq"/>
        </authorList>
    </citation>
    <scope>IDENTIFICATION</scope>
    <source>
        <tissue evidence="3 4">Gonad</tissue>
    </source>
</reference>
<keyword evidence="1" id="KW-0472">Membrane</keyword>
<evidence type="ECO:0000256" key="1">
    <source>
        <dbReference type="SAM" id="Phobius"/>
    </source>
</evidence>
<dbReference type="RefSeq" id="XP_019629742.1">
    <property type="nucleotide sequence ID" value="XM_019774183.1"/>
</dbReference>
<evidence type="ECO:0000313" key="4">
    <source>
        <dbReference type="RefSeq" id="XP_019629742.1"/>
    </source>
</evidence>
<organism evidence="2 3">
    <name type="scientific">Branchiostoma belcheri</name>
    <name type="common">Amphioxus</name>
    <dbReference type="NCBI Taxonomy" id="7741"/>
    <lineage>
        <taxon>Eukaryota</taxon>
        <taxon>Metazoa</taxon>
        <taxon>Chordata</taxon>
        <taxon>Cephalochordata</taxon>
        <taxon>Leptocardii</taxon>
        <taxon>Amphioxiformes</taxon>
        <taxon>Branchiostomatidae</taxon>
        <taxon>Branchiostoma</taxon>
    </lineage>
</organism>